<dbReference type="InterPro" id="IPR019752">
    <property type="entry name" value="Pyrv/ketoisovalerate_OxRed_cat"/>
</dbReference>
<comment type="caution">
    <text evidence="3">The sequence shown here is derived from an EMBL/GenBank/DDBJ whole genome shotgun (WGS) entry which is preliminary data.</text>
</comment>
<reference evidence="3" key="1">
    <citation type="journal article" date="2014" name="Front. Microbiol.">
        <title>High frequency of phylogenetically diverse reductive dehalogenase-homologous genes in deep subseafloor sedimentary metagenomes.</title>
        <authorList>
            <person name="Kawai M."/>
            <person name="Futagami T."/>
            <person name="Toyoda A."/>
            <person name="Takaki Y."/>
            <person name="Nishi S."/>
            <person name="Hori S."/>
            <person name="Arai W."/>
            <person name="Tsubouchi T."/>
            <person name="Morono Y."/>
            <person name="Uchiyama I."/>
            <person name="Ito T."/>
            <person name="Fujiyama A."/>
            <person name="Inagaki F."/>
            <person name="Takami H."/>
        </authorList>
    </citation>
    <scope>NUCLEOTIDE SEQUENCE</scope>
    <source>
        <strain evidence="3">Expedition CK06-06</strain>
    </source>
</reference>
<name>X0RGK8_9ZZZZ</name>
<dbReference type="SUPFAM" id="SSF53323">
    <property type="entry name" value="Pyruvate-ferredoxin oxidoreductase, PFOR, domain III"/>
    <property type="match status" value="1"/>
</dbReference>
<evidence type="ECO:0000259" key="2">
    <source>
        <dbReference type="Pfam" id="PF01558"/>
    </source>
</evidence>
<protein>
    <recommendedName>
        <fullName evidence="2">Pyruvate/ketoisovalerate oxidoreductase catalytic domain-containing protein</fullName>
    </recommendedName>
</protein>
<sequence>MILAGLILAEAAAMHDGKNASQSQSYGAEARGGASNAEVIVSDSEIIYPKVTNADLLLCMSQEACDRYSHELKEGGTLIVDSVNVERVPADRAYGVPITKIAEEATGERITANMVGLGLVVGLT</sequence>
<dbReference type="PANTHER" id="PTHR42730">
    <property type="entry name" value="2-OXOGLUTARATE SYNTHASE SUBUNIT KORC"/>
    <property type="match status" value="1"/>
</dbReference>
<organism evidence="3">
    <name type="scientific">marine sediment metagenome</name>
    <dbReference type="NCBI Taxonomy" id="412755"/>
    <lineage>
        <taxon>unclassified sequences</taxon>
        <taxon>metagenomes</taxon>
        <taxon>ecological metagenomes</taxon>
    </lineage>
</organism>
<dbReference type="AlphaFoldDB" id="X0RGK8"/>
<dbReference type="EMBL" id="BARS01006351">
    <property type="protein sequence ID" value="GAF67984.1"/>
    <property type="molecule type" value="Genomic_DNA"/>
</dbReference>
<feature type="non-terminal residue" evidence="3">
    <location>
        <position position="124"/>
    </location>
</feature>
<dbReference type="PANTHER" id="PTHR42730:SF1">
    <property type="entry name" value="2-OXOGLUTARATE SYNTHASE SUBUNIT KORC"/>
    <property type="match status" value="1"/>
</dbReference>
<accession>X0RGK8</accession>
<dbReference type="InterPro" id="IPR002869">
    <property type="entry name" value="Pyrv_flavodox_OxRed_cen"/>
</dbReference>
<gene>
    <name evidence="3" type="ORF">S01H1_12376</name>
</gene>
<evidence type="ECO:0000256" key="1">
    <source>
        <dbReference type="ARBA" id="ARBA00023002"/>
    </source>
</evidence>
<dbReference type="InterPro" id="IPR052554">
    <property type="entry name" value="2-oxoglutarate_synth_KorC"/>
</dbReference>
<evidence type="ECO:0000313" key="3">
    <source>
        <dbReference type="EMBL" id="GAF67984.1"/>
    </source>
</evidence>
<proteinExistence type="predicted"/>
<dbReference type="GO" id="GO:0016903">
    <property type="term" value="F:oxidoreductase activity, acting on the aldehyde or oxo group of donors"/>
    <property type="evidence" value="ECO:0007669"/>
    <property type="project" value="InterPro"/>
</dbReference>
<dbReference type="Pfam" id="PF01558">
    <property type="entry name" value="POR"/>
    <property type="match status" value="1"/>
</dbReference>
<keyword evidence="1" id="KW-0560">Oxidoreductase</keyword>
<dbReference type="Gene3D" id="3.40.920.10">
    <property type="entry name" value="Pyruvate-ferredoxin oxidoreductase, PFOR, domain III"/>
    <property type="match status" value="1"/>
</dbReference>
<feature type="domain" description="Pyruvate/ketoisovalerate oxidoreductase catalytic" evidence="2">
    <location>
        <begin position="2"/>
        <end position="124"/>
    </location>
</feature>